<name>A0AAV6TMI7_9ARAC</name>
<protein>
    <submittedName>
        <fullName evidence="1">Uncharacterized protein</fullName>
    </submittedName>
</protein>
<organism evidence="1 2">
    <name type="scientific">Oedothorax gibbosus</name>
    <dbReference type="NCBI Taxonomy" id="931172"/>
    <lineage>
        <taxon>Eukaryota</taxon>
        <taxon>Metazoa</taxon>
        <taxon>Ecdysozoa</taxon>
        <taxon>Arthropoda</taxon>
        <taxon>Chelicerata</taxon>
        <taxon>Arachnida</taxon>
        <taxon>Araneae</taxon>
        <taxon>Araneomorphae</taxon>
        <taxon>Entelegynae</taxon>
        <taxon>Araneoidea</taxon>
        <taxon>Linyphiidae</taxon>
        <taxon>Erigoninae</taxon>
        <taxon>Oedothorax</taxon>
    </lineage>
</organism>
<evidence type="ECO:0000313" key="1">
    <source>
        <dbReference type="EMBL" id="KAG8173089.1"/>
    </source>
</evidence>
<dbReference type="AlphaFoldDB" id="A0AAV6TMI7"/>
<dbReference type="Proteomes" id="UP000827092">
    <property type="component" value="Unassembled WGS sequence"/>
</dbReference>
<dbReference type="EMBL" id="JAFNEN010002073">
    <property type="protein sequence ID" value="KAG8173089.1"/>
    <property type="molecule type" value="Genomic_DNA"/>
</dbReference>
<keyword evidence="2" id="KW-1185">Reference proteome</keyword>
<evidence type="ECO:0000313" key="2">
    <source>
        <dbReference type="Proteomes" id="UP000827092"/>
    </source>
</evidence>
<comment type="caution">
    <text evidence="1">The sequence shown here is derived from an EMBL/GenBank/DDBJ whole genome shotgun (WGS) entry which is preliminary data.</text>
</comment>
<sequence length="119" mass="13355">MGLTASVFYHLHNFVIDVCCDNIGSLQNCFSARVTQTIAFLRTQETNAQCRLKASLSAAIRTKIKRVCIHIDAKTSTVSIKMTLVTSQSIHLFLRCRKTLMGTTIWIHNKQLLVNNSAE</sequence>
<proteinExistence type="predicted"/>
<reference evidence="1 2" key="1">
    <citation type="journal article" date="2022" name="Nat. Ecol. Evol.">
        <title>A masculinizing supergene underlies an exaggerated male reproductive morph in a spider.</title>
        <authorList>
            <person name="Hendrickx F."/>
            <person name="De Corte Z."/>
            <person name="Sonet G."/>
            <person name="Van Belleghem S.M."/>
            <person name="Kostlbacher S."/>
            <person name="Vangestel C."/>
        </authorList>
    </citation>
    <scope>NUCLEOTIDE SEQUENCE [LARGE SCALE GENOMIC DNA]</scope>
    <source>
        <strain evidence="1">W744_W776</strain>
    </source>
</reference>
<gene>
    <name evidence="1" type="ORF">JTE90_001073</name>
</gene>
<accession>A0AAV6TMI7</accession>